<sequence>MLSVTHPAFRDHHREARLLPSLPFFSGNRTKALLKNKTLAPSLVSPPLVKSTVAGSGSTLVSQSRIRLKEMVGLLSRFGIGLEMVRNNAQRGWFSGFDGGSNGVMARGKEQGLASG</sequence>
<evidence type="ECO:0000313" key="1">
    <source>
        <dbReference type="EMBL" id="KAK8572857.1"/>
    </source>
</evidence>
<name>A0ABR2F748_9ROSI</name>
<dbReference type="Proteomes" id="UP001472677">
    <property type="component" value="Unassembled WGS sequence"/>
</dbReference>
<dbReference type="EMBL" id="JBBPBM010000008">
    <property type="protein sequence ID" value="KAK8572857.1"/>
    <property type="molecule type" value="Genomic_DNA"/>
</dbReference>
<accession>A0ABR2F748</accession>
<reference evidence="1 2" key="1">
    <citation type="journal article" date="2024" name="G3 (Bethesda)">
        <title>Genome assembly of Hibiscus sabdariffa L. provides insights into metabolisms of medicinal natural products.</title>
        <authorList>
            <person name="Kim T."/>
        </authorList>
    </citation>
    <scope>NUCLEOTIDE SEQUENCE [LARGE SCALE GENOMIC DNA]</scope>
    <source>
        <strain evidence="1">TK-2024</strain>
        <tissue evidence="1">Old leaves</tissue>
    </source>
</reference>
<gene>
    <name evidence="1" type="ORF">V6N12_028897</name>
</gene>
<keyword evidence="2" id="KW-1185">Reference proteome</keyword>
<evidence type="ECO:0000313" key="2">
    <source>
        <dbReference type="Proteomes" id="UP001472677"/>
    </source>
</evidence>
<proteinExistence type="predicted"/>
<comment type="caution">
    <text evidence="1">The sequence shown here is derived from an EMBL/GenBank/DDBJ whole genome shotgun (WGS) entry which is preliminary data.</text>
</comment>
<protein>
    <submittedName>
        <fullName evidence="1">Uncharacterized protein</fullName>
    </submittedName>
</protein>
<organism evidence="1 2">
    <name type="scientific">Hibiscus sabdariffa</name>
    <name type="common">roselle</name>
    <dbReference type="NCBI Taxonomy" id="183260"/>
    <lineage>
        <taxon>Eukaryota</taxon>
        <taxon>Viridiplantae</taxon>
        <taxon>Streptophyta</taxon>
        <taxon>Embryophyta</taxon>
        <taxon>Tracheophyta</taxon>
        <taxon>Spermatophyta</taxon>
        <taxon>Magnoliopsida</taxon>
        <taxon>eudicotyledons</taxon>
        <taxon>Gunneridae</taxon>
        <taxon>Pentapetalae</taxon>
        <taxon>rosids</taxon>
        <taxon>malvids</taxon>
        <taxon>Malvales</taxon>
        <taxon>Malvaceae</taxon>
        <taxon>Malvoideae</taxon>
        <taxon>Hibiscus</taxon>
    </lineage>
</organism>